<keyword evidence="1" id="KW-0324">Glycolysis</keyword>
<comment type="caution">
    <text evidence="3">The sequence shown here is derived from an EMBL/GenBank/DDBJ whole genome shotgun (WGS) entry which is preliminary data.</text>
</comment>
<sequence>MRIYLIRHGQTDWNIQGKIQGSHDIPLNETGLMQAKLLAAGMESRPVKKIFSSTLKRAMATAEALAGRQEAEIIPMPRLMEVEFGLWEGLTWKEIEESYPNEYGHWVMDPSHAAPPGGESQKEIFERCKTAVNEIIRQTGGREDIAVVSHGATLACLVSVMVGPDEEEESIIVENASITTVHYSPLTEIFTVLEKNDISHLTTS</sequence>
<proteinExistence type="predicted"/>
<dbReference type="SMART" id="SM00855">
    <property type="entry name" value="PGAM"/>
    <property type="match status" value="1"/>
</dbReference>
<dbReference type="Gene3D" id="3.40.50.1240">
    <property type="entry name" value="Phosphoglycerate mutase-like"/>
    <property type="match status" value="1"/>
</dbReference>
<dbReference type="PANTHER" id="PTHR48100:SF1">
    <property type="entry name" value="HISTIDINE PHOSPHATASE FAMILY PROTEIN-RELATED"/>
    <property type="match status" value="1"/>
</dbReference>
<evidence type="ECO:0000256" key="2">
    <source>
        <dbReference type="ARBA" id="ARBA00023235"/>
    </source>
</evidence>
<dbReference type="Proteomes" id="UP000539052">
    <property type="component" value="Unassembled WGS sequence"/>
</dbReference>
<gene>
    <name evidence="3" type="ORF">G9470_13595</name>
</gene>
<evidence type="ECO:0000313" key="3">
    <source>
        <dbReference type="EMBL" id="NNJ30820.1"/>
    </source>
</evidence>
<name>A0ABX1VQW2_9FIRM</name>
<keyword evidence="4" id="KW-1185">Reference proteome</keyword>
<dbReference type="SUPFAM" id="SSF53254">
    <property type="entry name" value="Phosphoglycerate mutase-like"/>
    <property type="match status" value="1"/>
</dbReference>
<accession>A0ABX1VQW2</accession>
<dbReference type="CDD" id="cd07067">
    <property type="entry name" value="HP_PGM_like"/>
    <property type="match status" value="1"/>
</dbReference>
<dbReference type="PANTHER" id="PTHR48100">
    <property type="entry name" value="BROAD-SPECIFICITY PHOSPHATASE YOR283W-RELATED"/>
    <property type="match status" value="1"/>
</dbReference>
<reference evidence="3 4" key="1">
    <citation type="submission" date="2020-03" db="EMBL/GenBank/DDBJ databases">
        <title>Genome Sequence of industrial isolate, B5A.</title>
        <authorList>
            <person name="Sharma S."/>
            <person name="Patil P.B."/>
            <person name="Korpole S."/>
        </authorList>
    </citation>
    <scope>NUCLEOTIDE SEQUENCE [LARGE SCALE GENOMIC DNA]</scope>
    <source>
        <strain evidence="3 4">PI-S10-B5A</strain>
    </source>
</reference>
<dbReference type="PRINTS" id="PR00991">
    <property type="entry name" value="6PFRUCTKNASE"/>
</dbReference>
<protein>
    <submittedName>
        <fullName evidence="3">Histidine phosphatase family protein</fullName>
    </submittedName>
</protein>
<dbReference type="InterPro" id="IPR050275">
    <property type="entry name" value="PGM_Phosphatase"/>
</dbReference>
<dbReference type="PROSITE" id="PS00175">
    <property type="entry name" value="PG_MUTASE"/>
    <property type="match status" value="1"/>
</dbReference>
<keyword evidence="2" id="KW-0413">Isomerase</keyword>
<dbReference type="InterPro" id="IPR001345">
    <property type="entry name" value="PG/BPGM_mutase_AS"/>
</dbReference>
<dbReference type="EMBL" id="JAAOXG010000025">
    <property type="protein sequence ID" value="NNJ30820.1"/>
    <property type="molecule type" value="Genomic_DNA"/>
</dbReference>
<dbReference type="InterPro" id="IPR003094">
    <property type="entry name" value="6Pfruct_kin"/>
</dbReference>
<dbReference type="InterPro" id="IPR029033">
    <property type="entry name" value="His_PPase_superfam"/>
</dbReference>
<dbReference type="InterPro" id="IPR013078">
    <property type="entry name" value="His_Pase_superF_clade-1"/>
</dbReference>
<dbReference type="Pfam" id="PF00300">
    <property type="entry name" value="His_Phos_1"/>
    <property type="match status" value="1"/>
</dbReference>
<evidence type="ECO:0000313" key="4">
    <source>
        <dbReference type="Proteomes" id="UP000539052"/>
    </source>
</evidence>
<evidence type="ECO:0000256" key="1">
    <source>
        <dbReference type="ARBA" id="ARBA00023152"/>
    </source>
</evidence>
<organism evidence="3 4">
    <name type="scientific">Lacrimispora defluvii</name>
    <dbReference type="NCBI Taxonomy" id="2719233"/>
    <lineage>
        <taxon>Bacteria</taxon>
        <taxon>Bacillati</taxon>
        <taxon>Bacillota</taxon>
        <taxon>Clostridia</taxon>
        <taxon>Lachnospirales</taxon>
        <taxon>Lachnospiraceae</taxon>
        <taxon>Lacrimispora</taxon>
    </lineage>
</organism>